<dbReference type="PROSITE" id="PS00135">
    <property type="entry name" value="TRYPSIN_SER"/>
    <property type="match status" value="1"/>
</dbReference>
<dbReference type="STRING" id="34720.A0A195FSK4"/>
<dbReference type="PROSITE" id="PS00134">
    <property type="entry name" value="TRYPSIN_HIS"/>
    <property type="match status" value="1"/>
</dbReference>
<keyword evidence="12" id="KW-1185">Reference proteome</keyword>
<dbReference type="SUPFAM" id="SSF50494">
    <property type="entry name" value="Trypsin-like serine proteases"/>
    <property type="match status" value="1"/>
</dbReference>
<evidence type="ECO:0000256" key="4">
    <source>
        <dbReference type="ARBA" id="ARBA00022670"/>
    </source>
</evidence>
<dbReference type="InterPro" id="IPR018114">
    <property type="entry name" value="TRYPSIN_HIS"/>
</dbReference>
<dbReference type="InterPro" id="IPR009003">
    <property type="entry name" value="Peptidase_S1_PA"/>
</dbReference>
<accession>A0A195FSK4</accession>
<feature type="domain" description="Peptidase S1" evidence="10">
    <location>
        <begin position="12"/>
        <end position="235"/>
    </location>
</feature>
<dbReference type="Pfam" id="PF00089">
    <property type="entry name" value="Trypsin"/>
    <property type="match status" value="1"/>
</dbReference>
<dbReference type="FunFam" id="2.40.10.10:FF:000047">
    <property type="entry name" value="Trypsin eta"/>
    <property type="match status" value="1"/>
</dbReference>
<evidence type="ECO:0000256" key="7">
    <source>
        <dbReference type="ARBA" id="ARBA00023157"/>
    </source>
</evidence>
<dbReference type="PANTHER" id="PTHR24276:SF96">
    <property type="entry name" value="PEPTIDASE S1 DOMAIN-CONTAINING PROTEIN"/>
    <property type="match status" value="1"/>
</dbReference>
<comment type="subcellular location">
    <subcellularLocation>
        <location evidence="1">Secreted</location>
        <location evidence="1">Extracellular space</location>
    </subcellularLocation>
</comment>
<evidence type="ECO:0000256" key="6">
    <source>
        <dbReference type="ARBA" id="ARBA00022825"/>
    </source>
</evidence>
<evidence type="ECO:0000256" key="8">
    <source>
        <dbReference type="ARBA" id="ARBA00044036"/>
    </source>
</evidence>
<evidence type="ECO:0000313" key="12">
    <source>
        <dbReference type="Proteomes" id="UP000078541"/>
    </source>
</evidence>
<keyword evidence="4 9" id="KW-0645">Protease</keyword>
<dbReference type="InterPro" id="IPR001254">
    <property type="entry name" value="Trypsin_dom"/>
</dbReference>
<dbReference type="InterPro" id="IPR043504">
    <property type="entry name" value="Peptidase_S1_PA_chymotrypsin"/>
</dbReference>
<dbReference type="Proteomes" id="UP000078541">
    <property type="component" value="Unassembled WGS sequence"/>
</dbReference>
<comment type="similarity">
    <text evidence="2">Belongs to the peptidase S1 family.</text>
</comment>
<dbReference type="GO" id="GO:0016485">
    <property type="term" value="P:protein processing"/>
    <property type="evidence" value="ECO:0007669"/>
    <property type="project" value="UniProtKB-ARBA"/>
</dbReference>
<dbReference type="InterPro" id="IPR001314">
    <property type="entry name" value="Peptidase_S1A"/>
</dbReference>
<keyword evidence="3" id="KW-0964">Secreted</keyword>
<dbReference type="EMBL" id="KQ981280">
    <property type="protein sequence ID" value="KYN43443.1"/>
    <property type="molecule type" value="Genomic_DNA"/>
</dbReference>
<sequence>MLKIYLAEDSYIVGGTNALDGAYPYIVSLRQNNSHFCGGSIISKRYILTAGHCLIQFTDPKSLKNVTVHAGTNRLSESGYIYIPEEAIVHPDYDPYLIFNDIGLLRLKIDIQYNKLVQPISIAKTNSVLVGDACFLTGWGTLWYLGELPNKLQKVNLKVYSQSKCKSVFWSIRSSQICAFSQFGQGACHGDSGSPLVANGTQIGLSSYVRPCARGFPDVYTRVFSFANWLAQYISV</sequence>
<reference evidence="11 12" key="1">
    <citation type="submission" date="2016-03" db="EMBL/GenBank/DDBJ databases">
        <title>Trachymyrmex septentrionalis WGS genome.</title>
        <authorList>
            <person name="Nygaard S."/>
            <person name="Hu H."/>
            <person name="Boomsma J."/>
            <person name="Zhang G."/>
        </authorList>
    </citation>
    <scope>NUCLEOTIDE SEQUENCE [LARGE SCALE GENOMIC DNA]</scope>
    <source>
        <strain evidence="11">Tsep2-gDNA-1</strain>
        <tissue evidence="11">Whole body</tissue>
    </source>
</reference>
<proteinExistence type="inferred from homology"/>
<dbReference type="GO" id="GO:0004252">
    <property type="term" value="F:serine-type endopeptidase activity"/>
    <property type="evidence" value="ECO:0007669"/>
    <property type="project" value="UniProtKB-EC"/>
</dbReference>
<evidence type="ECO:0000256" key="3">
    <source>
        <dbReference type="ARBA" id="ARBA00022525"/>
    </source>
</evidence>
<dbReference type="PROSITE" id="PS50240">
    <property type="entry name" value="TRYPSIN_DOM"/>
    <property type="match status" value="1"/>
</dbReference>
<evidence type="ECO:0000313" key="11">
    <source>
        <dbReference type="EMBL" id="KYN43443.1"/>
    </source>
</evidence>
<dbReference type="CDD" id="cd00190">
    <property type="entry name" value="Tryp_SPc"/>
    <property type="match status" value="1"/>
</dbReference>
<evidence type="ECO:0000259" key="10">
    <source>
        <dbReference type="PROSITE" id="PS50240"/>
    </source>
</evidence>
<dbReference type="PRINTS" id="PR00722">
    <property type="entry name" value="CHYMOTRYPSIN"/>
</dbReference>
<evidence type="ECO:0000256" key="9">
    <source>
        <dbReference type="RuleBase" id="RU363034"/>
    </source>
</evidence>
<dbReference type="InterPro" id="IPR033116">
    <property type="entry name" value="TRYPSIN_SER"/>
</dbReference>
<keyword evidence="5 9" id="KW-0378">Hydrolase</keyword>
<keyword evidence="7" id="KW-1015">Disulfide bond</keyword>
<keyword evidence="6 9" id="KW-0720">Serine protease</keyword>
<protein>
    <recommendedName>
        <fullName evidence="8">chymotrypsin</fullName>
        <ecNumber evidence="8">3.4.21.1</ecNumber>
    </recommendedName>
</protein>
<dbReference type="InterPro" id="IPR050430">
    <property type="entry name" value="Peptidase_S1"/>
</dbReference>
<dbReference type="SMART" id="SM00020">
    <property type="entry name" value="Tryp_SPc"/>
    <property type="match status" value="1"/>
</dbReference>
<evidence type="ECO:0000256" key="2">
    <source>
        <dbReference type="ARBA" id="ARBA00007664"/>
    </source>
</evidence>
<dbReference type="Gene3D" id="2.40.10.10">
    <property type="entry name" value="Trypsin-like serine proteases"/>
    <property type="match status" value="2"/>
</dbReference>
<organism evidence="11 12">
    <name type="scientific">Trachymyrmex septentrionalis</name>
    <dbReference type="NCBI Taxonomy" id="34720"/>
    <lineage>
        <taxon>Eukaryota</taxon>
        <taxon>Metazoa</taxon>
        <taxon>Ecdysozoa</taxon>
        <taxon>Arthropoda</taxon>
        <taxon>Hexapoda</taxon>
        <taxon>Insecta</taxon>
        <taxon>Pterygota</taxon>
        <taxon>Neoptera</taxon>
        <taxon>Endopterygota</taxon>
        <taxon>Hymenoptera</taxon>
        <taxon>Apocrita</taxon>
        <taxon>Aculeata</taxon>
        <taxon>Formicoidea</taxon>
        <taxon>Formicidae</taxon>
        <taxon>Myrmicinae</taxon>
        <taxon>Trachymyrmex</taxon>
    </lineage>
</organism>
<dbReference type="GO" id="GO:0005576">
    <property type="term" value="C:extracellular region"/>
    <property type="evidence" value="ECO:0007669"/>
    <property type="project" value="UniProtKB-SubCell"/>
</dbReference>
<name>A0A195FSK4_9HYME</name>
<dbReference type="PANTHER" id="PTHR24276">
    <property type="entry name" value="POLYSERASE-RELATED"/>
    <property type="match status" value="1"/>
</dbReference>
<dbReference type="EC" id="3.4.21.1" evidence="8"/>
<evidence type="ECO:0000256" key="5">
    <source>
        <dbReference type="ARBA" id="ARBA00022801"/>
    </source>
</evidence>
<evidence type="ECO:0000256" key="1">
    <source>
        <dbReference type="ARBA" id="ARBA00004239"/>
    </source>
</evidence>
<gene>
    <name evidence="11" type="ORF">ALC56_02169</name>
</gene>
<dbReference type="AlphaFoldDB" id="A0A195FSK4"/>